<evidence type="ECO:0000256" key="7">
    <source>
        <dbReference type="ARBA" id="ARBA00023136"/>
    </source>
</evidence>
<name>D0MXM7_PHYIT</name>
<feature type="transmembrane region" description="Helical" evidence="9">
    <location>
        <begin position="201"/>
        <end position="220"/>
    </location>
</feature>
<dbReference type="OrthoDB" id="4564at2759"/>
<dbReference type="KEGG" id="pif:PITG_02978"/>
<keyword evidence="11" id="KW-1185">Reference proteome</keyword>
<dbReference type="InterPro" id="IPR014743">
    <property type="entry name" value="Cl-channel_core"/>
</dbReference>
<evidence type="ECO:0000256" key="2">
    <source>
        <dbReference type="ARBA" id="ARBA00022448"/>
    </source>
</evidence>
<dbReference type="PANTHER" id="PTHR45720:SF10">
    <property type="entry name" value="CHLORIDE CHANNEL PROTEIN 2"/>
    <property type="match status" value="1"/>
</dbReference>
<dbReference type="OMA" id="HGFKMEN"/>
<feature type="transmembrane region" description="Helical" evidence="9">
    <location>
        <begin position="342"/>
        <end position="360"/>
    </location>
</feature>
<dbReference type="Proteomes" id="UP000006643">
    <property type="component" value="Unassembled WGS sequence"/>
</dbReference>
<dbReference type="VEuPathDB" id="FungiDB:PITG_02978"/>
<dbReference type="EMBL" id="DS028120">
    <property type="protein sequence ID" value="EEY64390.1"/>
    <property type="molecule type" value="Genomic_DNA"/>
</dbReference>
<reference evidence="11" key="1">
    <citation type="journal article" date="2009" name="Nature">
        <title>Genome sequence and analysis of the Irish potato famine pathogen Phytophthora infestans.</title>
        <authorList>
            <consortium name="The Broad Institute Genome Sequencing Platform"/>
            <person name="Haas B.J."/>
            <person name="Kamoun S."/>
            <person name="Zody M.C."/>
            <person name="Jiang R.H."/>
            <person name="Handsaker R.E."/>
            <person name="Cano L.M."/>
            <person name="Grabherr M."/>
            <person name="Kodira C.D."/>
            <person name="Raffaele S."/>
            <person name="Torto-Alalibo T."/>
            <person name="Bozkurt T.O."/>
            <person name="Ah-Fong A.M."/>
            <person name="Alvarado L."/>
            <person name="Anderson V.L."/>
            <person name="Armstrong M.R."/>
            <person name="Avrova A."/>
            <person name="Baxter L."/>
            <person name="Beynon J."/>
            <person name="Boevink P.C."/>
            <person name="Bollmann S.R."/>
            <person name="Bos J.I."/>
            <person name="Bulone V."/>
            <person name="Cai G."/>
            <person name="Cakir C."/>
            <person name="Carrington J.C."/>
            <person name="Chawner M."/>
            <person name="Conti L."/>
            <person name="Costanzo S."/>
            <person name="Ewan R."/>
            <person name="Fahlgren N."/>
            <person name="Fischbach M.A."/>
            <person name="Fugelstad J."/>
            <person name="Gilroy E.M."/>
            <person name="Gnerre S."/>
            <person name="Green P.J."/>
            <person name="Grenville-Briggs L.J."/>
            <person name="Griffith J."/>
            <person name="Grunwald N.J."/>
            <person name="Horn K."/>
            <person name="Horner N.R."/>
            <person name="Hu C.H."/>
            <person name="Huitema E."/>
            <person name="Jeong D.H."/>
            <person name="Jones A.M."/>
            <person name="Jones J.D."/>
            <person name="Jones R.W."/>
            <person name="Karlsson E.K."/>
            <person name="Kunjeti S.G."/>
            <person name="Lamour K."/>
            <person name="Liu Z."/>
            <person name="Ma L."/>
            <person name="Maclean D."/>
            <person name="Chibucos M.C."/>
            <person name="McDonald H."/>
            <person name="McWalters J."/>
            <person name="Meijer H.J."/>
            <person name="Morgan W."/>
            <person name="Morris P.F."/>
            <person name="Munro C.A."/>
            <person name="O'Neill K."/>
            <person name="Ospina-Giraldo M."/>
            <person name="Pinzon A."/>
            <person name="Pritchard L."/>
            <person name="Ramsahoye B."/>
            <person name="Ren Q."/>
            <person name="Restrepo S."/>
            <person name="Roy S."/>
            <person name="Sadanandom A."/>
            <person name="Savidor A."/>
            <person name="Schornack S."/>
            <person name="Schwartz D.C."/>
            <person name="Schumann U.D."/>
            <person name="Schwessinger B."/>
            <person name="Seyer L."/>
            <person name="Sharpe T."/>
            <person name="Silvar C."/>
            <person name="Song J."/>
            <person name="Studholme D.J."/>
            <person name="Sykes S."/>
            <person name="Thines M."/>
            <person name="van de Vondervoort P.J."/>
            <person name="Phuntumart V."/>
            <person name="Wawra S."/>
            <person name="Weide R."/>
            <person name="Win J."/>
            <person name="Young C."/>
            <person name="Zhou S."/>
            <person name="Fry W."/>
            <person name="Meyers B.C."/>
            <person name="van West P."/>
            <person name="Ristaino J."/>
            <person name="Govers F."/>
            <person name="Birch P.R."/>
            <person name="Whisson S.C."/>
            <person name="Judelson H.S."/>
            <person name="Nusbaum C."/>
        </authorList>
    </citation>
    <scope>NUCLEOTIDE SEQUENCE [LARGE SCALE GENOMIC DNA]</scope>
    <source>
        <strain evidence="11">T30-4</strain>
    </source>
</reference>
<gene>
    <name evidence="10" type="ORF">PITG_02978</name>
</gene>
<evidence type="ECO:0000256" key="3">
    <source>
        <dbReference type="ARBA" id="ARBA00022692"/>
    </source>
</evidence>
<dbReference type="Gene3D" id="3.10.580.10">
    <property type="entry name" value="CBS-domain"/>
    <property type="match status" value="2"/>
</dbReference>
<dbReference type="GO" id="GO:0005247">
    <property type="term" value="F:voltage-gated chloride channel activity"/>
    <property type="evidence" value="ECO:0007669"/>
    <property type="project" value="TreeGrafter"/>
</dbReference>
<keyword evidence="6" id="KW-0406">Ion transport</keyword>
<protein>
    <submittedName>
        <fullName evidence="10">Chloride Channel (ClC) Family</fullName>
    </submittedName>
</protein>
<evidence type="ECO:0000256" key="1">
    <source>
        <dbReference type="ARBA" id="ARBA00004141"/>
    </source>
</evidence>
<dbReference type="InterPro" id="IPR046342">
    <property type="entry name" value="CBS_dom_sf"/>
</dbReference>
<dbReference type="PRINTS" id="PR00762">
    <property type="entry name" value="CLCHANNEL"/>
</dbReference>
<keyword evidence="8" id="KW-0868">Chloride</keyword>
<proteinExistence type="predicted"/>
<keyword evidence="5 9" id="KW-1133">Transmembrane helix</keyword>
<evidence type="ECO:0000256" key="6">
    <source>
        <dbReference type="ARBA" id="ARBA00023065"/>
    </source>
</evidence>
<evidence type="ECO:0000313" key="10">
    <source>
        <dbReference type="EMBL" id="EEY64390.1"/>
    </source>
</evidence>
<feature type="transmembrane region" description="Helical" evidence="9">
    <location>
        <begin position="76"/>
        <end position="100"/>
    </location>
</feature>
<dbReference type="Pfam" id="PF00654">
    <property type="entry name" value="Voltage_CLC"/>
    <property type="match status" value="1"/>
</dbReference>
<dbReference type="SUPFAM" id="SSF54631">
    <property type="entry name" value="CBS-domain pair"/>
    <property type="match status" value="1"/>
</dbReference>
<feature type="transmembrane region" description="Helical" evidence="9">
    <location>
        <begin position="277"/>
        <end position="294"/>
    </location>
</feature>
<organism evidence="10 11">
    <name type="scientific">Phytophthora infestans (strain T30-4)</name>
    <name type="common">Potato late blight agent</name>
    <dbReference type="NCBI Taxonomy" id="403677"/>
    <lineage>
        <taxon>Eukaryota</taxon>
        <taxon>Sar</taxon>
        <taxon>Stramenopiles</taxon>
        <taxon>Oomycota</taxon>
        <taxon>Peronosporomycetes</taxon>
        <taxon>Peronosporales</taxon>
        <taxon>Peronosporaceae</taxon>
        <taxon>Phytophthora</taxon>
    </lineage>
</organism>
<keyword evidence="4" id="KW-0677">Repeat</keyword>
<keyword evidence="7 9" id="KW-0472">Membrane</keyword>
<dbReference type="GeneID" id="9477362"/>
<dbReference type="InParanoid" id="D0MXM7"/>
<dbReference type="InterPro" id="IPR001807">
    <property type="entry name" value="ClC"/>
</dbReference>
<accession>D0MXM7</accession>
<evidence type="ECO:0000313" key="11">
    <source>
        <dbReference type="Proteomes" id="UP000006643"/>
    </source>
</evidence>
<dbReference type="InterPro" id="IPR050970">
    <property type="entry name" value="Cl_channel_volt-gated"/>
</dbReference>
<comment type="subcellular location">
    <subcellularLocation>
        <location evidence="1">Membrane</location>
        <topology evidence="1">Multi-pass membrane protein</topology>
    </subcellularLocation>
</comment>
<feature type="transmembrane region" description="Helical" evidence="9">
    <location>
        <begin position="300"/>
        <end position="321"/>
    </location>
</feature>
<feature type="transmembrane region" description="Helical" evidence="9">
    <location>
        <begin position="159"/>
        <end position="180"/>
    </location>
</feature>
<evidence type="ECO:0000256" key="5">
    <source>
        <dbReference type="ARBA" id="ARBA00022989"/>
    </source>
</evidence>
<dbReference type="Gene3D" id="1.10.3080.10">
    <property type="entry name" value="Clc chloride channel"/>
    <property type="match status" value="1"/>
</dbReference>
<feature type="transmembrane region" description="Helical" evidence="9">
    <location>
        <begin position="112"/>
        <end position="133"/>
    </location>
</feature>
<dbReference type="GO" id="GO:0016020">
    <property type="term" value="C:membrane"/>
    <property type="evidence" value="ECO:0007669"/>
    <property type="project" value="UniProtKB-SubCell"/>
</dbReference>
<evidence type="ECO:0000256" key="4">
    <source>
        <dbReference type="ARBA" id="ARBA00022737"/>
    </source>
</evidence>
<dbReference type="SUPFAM" id="SSF81340">
    <property type="entry name" value="Clc chloride channel"/>
    <property type="match status" value="1"/>
</dbReference>
<evidence type="ECO:0000256" key="8">
    <source>
        <dbReference type="ARBA" id="ARBA00023214"/>
    </source>
</evidence>
<keyword evidence="2" id="KW-0813">Transport</keyword>
<dbReference type="eggNOG" id="KOG0476">
    <property type="taxonomic scope" value="Eukaryota"/>
</dbReference>
<sequence>MKAILTGINPSLYLPGYFDSTTLVTKILGLSCSVGAGLVVGTEGCNVHIMSIVTHHLLRLPFYSGFSSHLNGRIQLLAAACAVGVSSLFSSPIGGVLFSMEVTATYYLMSNYVKAFISAVSGAVMLRMTLVLVESTSKQATTAILATSFGGHPFSIWEIPLYMLMGVILGLMSTAMIKLLRVIAETRRDLRKSSHTWKRVLVEWVDPFIVAVLCGTLTYAPGEFARSTTIYTLSTLFTESDLPDSFTKFSKYYTLSVLPVIFIFLMPVCISLKMPTGVWVPTFIGGAAFGRLFGESLSALFPSVGAIPGAYALAGAAAFGGAATKAVSVAVITVEITGEMSLILPIFCAVLAATATSSLFKEKSVYDTLLIVSGTPFLPMMDFEPDACAGDIVEVFTVYITKKTTVARLLLALHRLPNQDIPVVQDEKSMILLGVVSSMHLKKYVRAYYAANGLDEVEQDLGEEPKLSSSGFSWTTMIDGIRSNRVGGLNGNRSVDGTYSALTSAANHLDGSARTPFLMNDEKMLNLLSDGWSAFKRAKLNDRVQITEGNTCVIQPIGMTISSSTSLGDVHMLFTMLRCDHCFVCNRGALEGVVTMKGLLQSGKTYCSS</sequence>
<dbReference type="HOGENOM" id="CLU_006904_0_2_1"/>
<dbReference type="PANTHER" id="PTHR45720">
    <property type="entry name" value="CHLORIDE CHANNEL PROTEIN 2"/>
    <property type="match status" value="1"/>
</dbReference>
<dbReference type="RefSeq" id="XP_002907826.1">
    <property type="nucleotide sequence ID" value="XM_002907780.1"/>
</dbReference>
<keyword evidence="3 9" id="KW-0812">Transmembrane</keyword>
<evidence type="ECO:0000256" key="9">
    <source>
        <dbReference type="SAM" id="Phobius"/>
    </source>
</evidence>
<dbReference type="AlphaFoldDB" id="D0MXM7"/>
<feature type="transmembrane region" description="Helical" evidence="9">
    <location>
        <begin position="252"/>
        <end position="270"/>
    </location>
</feature>